<dbReference type="AlphaFoldDB" id="W0DLU4"/>
<dbReference type="PANTHER" id="PTHR12526:SF510">
    <property type="entry name" value="D-INOSITOL 3-PHOSPHATE GLYCOSYLTRANSFERASE"/>
    <property type="match status" value="1"/>
</dbReference>
<dbReference type="CDD" id="cd03801">
    <property type="entry name" value="GT4_PimA-like"/>
    <property type="match status" value="1"/>
</dbReference>
<dbReference type="Gene3D" id="3.40.50.2000">
    <property type="entry name" value="Glycogen Phosphorylase B"/>
    <property type="match status" value="2"/>
</dbReference>
<dbReference type="Pfam" id="PF13439">
    <property type="entry name" value="Glyco_transf_4"/>
    <property type="match status" value="1"/>
</dbReference>
<evidence type="ECO:0000259" key="4">
    <source>
        <dbReference type="Pfam" id="PF13439"/>
    </source>
</evidence>
<dbReference type="Pfam" id="PF00534">
    <property type="entry name" value="Glycos_transf_1"/>
    <property type="match status" value="1"/>
</dbReference>
<keyword evidence="2 5" id="KW-0808">Transferase</keyword>
<evidence type="ECO:0000259" key="3">
    <source>
        <dbReference type="Pfam" id="PF00534"/>
    </source>
</evidence>
<reference evidence="5 6" key="1">
    <citation type="submission" date="2013-12" db="EMBL/GenBank/DDBJ databases">
        <authorList>
            <consortium name="DOE Joint Genome Institute"/>
            <person name="Muyzer G."/>
            <person name="Huntemann M."/>
            <person name="Han J."/>
            <person name="Chen A."/>
            <person name="Kyrpides N."/>
            <person name="Mavromatis K."/>
            <person name="Markowitz V."/>
            <person name="Palaniappan K."/>
            <person name="Ivanova N."/>
            <person name="Schaumberg A."/>
            <person name="Pati A."/>
            <person name="Liolios K."/>
            <person name="Nordberg H.P."/>
            <person name="Cantor M.N."/>
            <person name="Hua S.X."/>
            <person name="Woyke T."/>
        </authorList>
    </citation>
    <scope>NUCLEOTIDE SEQUENCE [LARGE SCALE GENOMIC DNA]</scope>
    <source>
        <strain evidence="5 6">ARh 1</strain>
    </source>
</reference>
<organism evidence="5 6">
    <name type="scientific">Thioalkalivibrio paradoxus ARh 1</name>
    <dbReference type="NCBI Taxonomy" id="713585"/>
    <lineage>
        <taxon>Bacteria</taxon>
        <taxon>Pseudomonadati</taxon>
        <taxon>Pseudomonadota</taxon>
        <taxon>Gammaproteobacteria</taxon>
        <taxon>Chromatiales</taxon>
        <taxon>Ectothiorhodospiraceae</taxon>
        <taxon>Thioalkalivibrio</taxon>
    </lineage>
</organism>
<dbReference type="GO" id="GO:0016757">
    <property type="term" value="F:glycosyltransferase activity"/>
    <property type="evidence" value="ECO:0007669"/>
    <property type="project" value="UniProtKB-KW"/>
</dbReference>
<dbReference type="EMBL" id="CP007029">
    <property type="protein sequence ID" value="AHE97968.1"/>
    <property type="molecule type" value="Genomic_DNA"/>
</dbReference>
<dbReference type="PANTHER" id="PTHR12526">
    <property type="entry name" value="GLYCOSYLTRANSFERASE"/>
    <property type="match status" value="1"/>
</dbReference>
<dbReference type="RefSeq" id="WP_006748643.1">
    <property type="nucleotide sequence ID" value="NZ_CP007029.1"/>
</dbReference>
<dbReference type="OrthoDB" id="9805661at2"/>
<keyword evidence="6" id="KW-1185">Reference proteome</keyword>
<dbReference type="HOGENOM" id="CLU_009583_0_4_6"/>
<dbReference type="Proteomes" id="UP000005289">
    <property type="component" value="Chromosome"/>
</dbReference>
<dbReference type="GO" id="GO:1901135">
    <property type="term" value="P:carbohydrate derivative metabolic process"/>
    <property type="evidence" value="ECO:0007669"/>
    <property type="project" value="UniProtKB-ARBA"/>
</dbReference>
<protein>
    <submittedName>
        <fullName evidence="5">Glycosyl transferase family 1</fullName>
    </submittedName>
</protein>
<dbReference type="SUPFAM" id="SSF53756">
    <property type="entry name" value="UDP-Glycosyltransferase/glycogen phosphorylase"/>
    <property type="match status" value="1"/>
</dbReference>
<dbReference type="STRING" id="713585.THITH_06520"/>
<proteinExistence type="predicted"/>
<sequence length="384" mass="42470">MSSQKVLQICLSEGWGGLEMYPARVFPELRRQGWQPRGLALSGSRVASSLEAAGDTPLTVSSRAGALLALPRLLRCMQREDIRTVHCHKSSDLRVGALLKAFRPEIGLFFTDHMGVTRPKKDLLHRWIYRRLDRLFSISDATRARNLKAFPLPPERIRRLYLGIDPEPYRPRLDPAARTAMRRSLEIPEGALAVGLPGRLTPAKGQRLFLETLQRLERDSQELEIHGVIAGGLHADEGSDPDFVQELQRYVQAHGLAARVHFTGFRSDLPRVLEALDIVCVPSLNEAFGLTVIEAMAAARPVIGSNSGAIPEILDTHTGRLADPSDPSAWAAAIAELAADPELRDRLGLAAHQRACERFSLRTHVDALTREYTSANARQAAFRG</sequence>
<feature type="domain" description="Glycosyltransferase subfamily 4-like N-terminal" evidence="4">
    <location>
        <begin position="15"/>
        <end position="167"/>
    </location>
</feature>
<gene>
    <name evidence="5" type="ORF">THITH_06520</name>
</gene>
<keyword evidence="1" id="KW-0328">Glycosyltransferase</keyword>
<dbReference type="InterPro" id="IPR028098">
    <property type="entry name" value="Glyco_trans_4-like_N"/>
</dbReference>
<evidence type="ECO:0000313" key="5">
    <source>
        <dbReference type="EMBL" id="AHE97968.1"/>
    </source>
</evidence>
<evidence type="ECO:0000313" key="6">
    <source>
        <dbReference type="Proteomes" id="UP000005289"/>
    </source>
</evidence>
<feature type="domain" description="Glycosyl transferase family 1" evidence="3">
    <location>
        <begin position="179"/>
        <end position="353"/>
    </location>
</feature>
<evidence type="ECO:0000256" key="1">
    <source>
        <dbReference type="ARBA" id="ARBA00022676"/>
    </source>
</evidence>
<dbReference type="KEGG" id="tti:THITH_06520"/>
<evidence type="ECO:0000256" key="2">
    <source>
        <dbReference type="ARBA" id="ARBA00022679"/>
    </source>
</evidence>
<name>W0DLU4_9GAMM</name>
<accession>W0DLU4</accession>
<dbReference type="InterPro" id="IPR001296">
    <property type="entry name" value="Glyco_trans_1"/>
</dbReference>